<evidence type="ECO:0000313" key="3">
    <source>
        <dbReference type="Proteomes" id="UP000294749"/>
    </source>
</evidence>
<dbReference type="Proteomes" id="UP000294749">
    <property type="component" value="Unassembled WGS sequence"/>
</dbReference>
<accession>A0A4R7K767</accession>
<comment type="caution">
    <text evidence="2">The sequence shown here is derived from an EMBL/GenBank/DDBJ whole genome shotgun (WGS) entry which is preliminary data.</text>
</comment>
<name>A0A4R7K767_9FLAO</name>
<protein>
    <submittedName>
        <fullName evidence="2">Putative polysaccharide biosynthesis protein</fullName>
    </submittedName>
</protein>
<gene>
    <name evidence="2" type="ORF">CLV90_0787</name>
</gene>
<sequence length="369" mass="42139">MNSSEQLKIKAKELFEKSLGIKYHYSSNKTANKLLKNIELEKGKLDLTSKKLAKEYAQDILGWKGFAPWLYVYTHMYGEFKEGWLPDNYFGKLVIPEIQGDYGKISFLKPFANKLFNSQVCPDLAHYINGQWFSSNYEIRTEKEINELIKRNRTYNNTKVISKLDYSYQGLGIHIYDKNNFNAQQVAKNGNGVIQPFIIQHEFFNQFCKDAVATLRLTTVIDTLGKASLRASLLRLGRTKQTHVQSSDQVLVAIDVTTGSLSEIGYSSSFKSMDAHPDSNTAFKDKTIPYYDNCVAKVLELQNKMPMIKLIGWDVVIDDKNEVVIMEWNGYGAGIAFSEATQGPSFNDLGWNDFFKNKNIKKRHNLKPA</sequence>
<dbReference type="EMBL" id="SOAY01000010">
    <property type="protein sequence ID" value="TDT46729.1"/>
    <property type="molecule type" value="Genomic_DNA"/>
</dbReference>
<dbReference type="InterPro" id="IPR039523">
    <property type="entry name" value="RimK-rel_E_lig_ATP-grasp"/>
</dbReference>
<keyword evidence="3" id="KW-1185">Reference proteome</keyword>
<feature type="domain" description="Alpha-L-glutamate ligase-related protein ATP-grasp" evidence="1">
    <location>
        <begin position="188"/>
        <end position="343"/>
    </location>
</feature>
<reference evidence="2 3" key="1">
    <citation type="submission" date="2019-03" db="EMBL/GenBank/DDBJ databases">
        <title>Genomic Encyclopedia of Archaeal and Bacterial Type Strains, Phase II (KMG-II): from individual species to whole genera.</title>
        <authorList>
            <person name="Goeker M."/>
        </authorList>
    </citation>
    <scope>NUCLEOTIDE SEQUENCE [LARGE SCALE GENOMIC DNA]</scope>
    <source>
        <strain evidence="2 3">DSM 25233</strain>
    </source>
</reference>
<dbReference type="OrthoDB" id="6315394at2"/>
<dbReference type="AlphaFoldDB" id="A0A4R7K767"/>
<organism evidence="2 3">
    <name type="scientific">Maribacter spongiicola</name>
    <dbReference type="NCBI Taxonomy" id="1206753"/>
    <lineage>
        <taxon>Bacteria</taxon>
        <taxon>Pseudomonadati</taxon>
        <taxon>Bacteroidota</taxon>
        <taxon>Flavobacteriia</taxon>
        <taxon>Flavobacteriales</taxon>
        <taxon>Flavobacteriaceae</taxon>
        <taxon>Maribacter</taxon>
    </lineage>
</organism>
<evidence type="ECO:0000313" key="2">
    <source>
        <dbReference type="EMBL" id="TDT46729.1"/>
    </source>
</evidence>
<evidence type="ECO:0000259" key="1">
    <source>
        <dbReference type="Pfam" id="PF14397"/>
    </source>
</evidence>
<proteinExistence type="predicted"/>
<dbReference type="Pfam" id="PF14397">
    <property type="entry name" value="ATPgrasp_ST"/>
    <property type="match status" value="1"/>
</dbReference>
<dbReference type="RefSeq" id="WP_133686180.1">
    <property type="nucleotide sequence ID" value="NZ_SOAY01000010.1"/>
</dbReference>